<name>A0A258FCC2_9CAUL</name>
<proteinExistence type="predicted"/>
<dbReference type="Pfam" id="PF01627">
    <property type="entry name" value="Hpt"/>
    <property type="match status" value="1"/>
</dbReference>
<dbReference type="GO" id="GO:0004672">
    <property type="term" value="F:protein kinase activity"/>
    <property type="evidence" value="ECO:0007669"/>
    <property type="project" value="UniProtKB-ARBA"/>
</dbReference>
<gene>
    <name evidence="3" type="ORF">B7Z01_15330</name>
</gene>
<comment type="caution">
    <text evidence="3">The sequence shown here is derived from an EMBL/GenBank/DDBJ whole genome shotgun (WGS) entry which is preliminary data.</text>
</comment>
<sequence length="117" mass="12534">MSRRDLTGAVDFGVLDRTTGGDDGVAEEVLGLFVQQAEVWAPLLDVREDGWRDAVHTLRGAAAGIGARELAEACADAEASEKAAAPPLLDRVRDALDRALADVAAWRHELMLRSLRG</sequence>
<accession>A0A258FCC2</accession>
<feature type="domain" description="HPt" evidence="2">
    <location>
        <begin position="52"/>
        <end position="101"/>
    </location>
</feature>
<dbReference type="EMBL" id="NCEB01000057">
    <property type="protein sequence ID" value="OYX29779.1"/>
    <property type="molecule type" value="Genomic_DNA"/>
</dbReference>
<dbReference type="InterPro" id="IPR036641">
    <property type="entry name" value="HPT_dom_sf"/>
</dbReference>
<dbReference type="GO" id="GO:0000160">
    <property type="term" value="P:phosphorelay signal transduction system"/>
    <property type="evidence" value="ECO:0007669"/>
    <property type="project" value="UniProtKB-KW"/>
</dbReference>
<dbReference type="Proteomes" id="UP000215595">
    <property type="component" value="Unassembled WGS sequence"/>
</dbReference>
<evidence type="ECO:0000256" key="1">
    <source>
        <dbReference type="ARBA" id="ARBA00023012"/>
    </source>
</evidence>
<protein>
    <submittedName>
        <fullName evidence="3">Hpt domain-containing protein</fullName>
    </submittedName>
</protein>
<dbReference type="AlphaFoldDB" id="A0A258FCC2"/>
<reference evidence="3 4" key="1">
    <citation type="submission" date="2017-03" db="EMBL/GenBank/DDBJ databases">
        <title>Lifting the veil on microbial sulfur biogeochemistry in mining wastewaters.</title>
        <authorList>
            <person name="Kantor R.S."/>
            <person name="Colenbrander Nelson T."/>
            <person name="Marshall S."/>
            <person name="Bennett D."/>
            <person name="Apte S."/>
            <person name="Camacho D."/>
            <person name="Thomas B.C."/>
            <person name="Warren L.A."/>
            <person name="Banfield J.F."/>
        </authorList>
    </citation>
    <scope>NUCLEOTIDE SEQUENCE [LARGE SCALE GENOMIC DNA]</scope>
    <source>
        <strain evidence="3">32-69-9</strain>
    </source>
</reference>
<dbReference type="InterPro" id="IPR008207">
    <property type="entry name" value="Sig_transdc_His_kin_Hpt_dom"/>
</dbReference>
<dbReference type="SUPFAM" id="SSF47226">
    <property type="entry name" value="Histidine-containing phosphotransfer domain, HPT domain"/>
    <property type="match status" value="1"/>
</dbReference>
<keyword evidence="1" id="KW-0902">Two-component regulatory system</keyword>
<evidence type="ECO:0000259" key="2">
    <source>
        <dbReference type="Pfam" id="PF01627"/>
    </source>
</evidence>
<evidence type="ECO:0000313" key="3">
    <source>
        <dbReference type="EMBL" id="OYX29779.1"/>
    </source>
</evidence>
<organism evidence="3 4">
    <name type="scientific">Brevundimonas subvibrioides</name>
    <dbReference type="NCBI Taxonomy" id="74313"/>
    <lineage>
        <taxon>Bacteria</taxon>
        <taxon>Pseudomonadati</taxon>
        <taxon>Pseudomonadota</taxon>
        <taxon>Alphaproteobacteria</taxon>
        <taxon>Caulobacterales</taxon>
        <taxon>Caulobacteraceae</taxon>
        <taxon>Brevundimonas</taxon>
    </lineage>
</organism>
<evidence type="ECO:0000313" key="4">
    <source>
        <dbReference type="Proteomes" id="UP000215595"/>
    </source>
</evidence>
<dbReference type="Gene3D" id="1.20.120.160">
    <property type="entry name" value="HPT domain"/>
    <property type="match status" value="1"/>
</dbReference>